<keyword evidence="3" id="KW-1185">Reference proteome</keyword>
<proteinExistence type="predicted"/>
<feature type="region of interest" description="Disordered" evidence="1">
    <location>
        <begin position="1"/>
        <end position="20"/>
    </location>
</feature>
<evidence type="ECO:0000313" key="3">
    <source>
        <dbReference type="Proteomes" id="UP000528964"/>
    </source>
</evidence>
<dbReference type="Proteomes" id="UP000528964">
    <property type="component" value="Unassembled WGS sequence"/>
</dbReference>
<name>A0A7W6GFD1_9HYPH</name>
<reference evidence="2 3" key="1">
    <citation type="submission" date="2020-08" db="EMBL/GenBank/DDBJ databases">
        <title>Genomic Encyclopedia of Type Strains, Phase IV (KMG-IV): sequencing the most valuable type-strain genomes for metagenomic binning, comparative biology and taxonomic classification.</title>
        <authorList>
            <person name="Goeker M."/>
        </authorList>
    </citation>
    <scope>NUCLEOTIDE SEQUENCE [LARGE SCALE GENOMIC DNA]</scope>
    <source>
        <strain evidence="2 3">DSM 25481</strain>
    </source>
</reference>
<gene>
    <name evidence="2" type="ORF">GGR24_001469</name>
</gene>
<evidence type="ECO:0000256" key="1">
    <source>
        <dbReference type="SAM" id="MobiDB-lite"/>
    </source>
</evidence>
<accession>A0A7W6GFD1</accession>
<dbReference type="RefSeq" id="WP_183394693.1">
    <property type="nucleotide sequence ID" value="NZ_JACIDR010000002.1"/>
</dbReference>
<protein>
    <submittedName>
        <fullName evidence="2">Uncharacterized protein</fullName>
    </submittedName>
</protein>
<dbReference type="AlphaFoldDB" id="A0A7W6GFD1"/>
<dbReference type="EMBL" id="JACIDR010000002">
    <property type="protein sequence ID" value="MBB3972812.1"/>
    <property type="molecule type" value="Genomic_DNA"/>
</dbReference>
<organism evidence="2 3">
    <name type="scientific">Hansschlegelia beijingensis</name>
    <dbReference type="NCBI Taxonomy" id="1133344"/>
    <lineage>
        <taxon>Bacteria</taxon>
        <taxon>Pseudomonadati</taxon>
        <taxon>Pseudomonadota</taxon>
        <taxon>Alphaproteobacteria</taxon>
        <taxon>Hyphomicrobiales</taxon>
        <taxon>Methylopilaceae</taxon>
        <taxon>Hansschlegelia</taxon>
    </lineage>
</organism>
<evidence type="ECO:0000313" key="2">
    <source>
        <dbReference type="EMBL" id="MBB3972812.1"/>
    </source>
</evidence>
<sequence>MQGANDNAARRSQTSGNVALAVEPDEDARAALRAFVRALALRQAQIDAAVTHDNDNLPA</sequence>
<comment type="caution">
    <text evidence="2">The sequence shown here is derived from an EMBL/GenBank/DDBJ whole genome shotgun (WGS) entry which is preliminary data.</text>
</comment>